<gene>
    <name evidence="1" type="ORF">IDJ77_23840</name>
</gene>
<keyword evidence="2" id="KW-1185">Reference proteome</keyword>
<organism evidence="1 2">
    <name type="scientific">Mucilaginibacter pankratovii</name>
    <dbReference type="NCBI Taxonomy" id="2772110"/>
    <lineage>
        <taxon>Bacteria</taxon>
        <taxon>Pseudomonadati</taxon>
        <taxon>Bacteroidota</taxon>
        <taxon>Sphingobacteriia</taxon>
        <taxon>Sphingobacteriales</taxon>
        <taxon>Sphingobacteriaceae</taxon>
        <taxon>Mucilaginibacter</taxon>
    </lineage>
</organism>
<evidence type="ECO:0000313" key="2">
    <source>
        <dbReference type="Proteomes" id="UP000606600"/>
    </source>
</evidence>
<dbReference type="RefSeq" id="WP_191191501.1">
    <property type="nucleotide sequence ID" value="NZ_JACWMY010000015.1"/>
</dbReference>
<dbReference type="Pfam" id="PF14124">
    <property type="entry name" value="DUF4291"/>
    <property type="match status" value="1"/>
</dbReference>
<comment type="caution">
    <text evidence="1">The sequence shown here is derived from an EMBL/GenBank/DDBJ whole genome shotgun (WGS) entry which is preliminary data.</text>
</comment>
<protein>
    <submittedName>
        <fullName evidence="1">DUF4291 domain-containing protein</fullName>
    </submittedName>
</protein>
<proteinExistence type="predicted"/>
<sequence>MELRIIRASYDDETITVYQAYNMAIARAAVESQTFVSPFKKDRMTWIKPSFLWMMYRAGWGNKENQERVLAVKIKRSGFNTALASACLSSFDATVYADYEAWQSTLKNAPVRVQWDPEKDLLMRPLNYKSLQIGLSGTAVDQYLNDWIVEITDITENCKSIHQLILENKLEEATQMLPVEKRYILPAGIAATINSDQQVD</sequence>
<reference evidence="1 2" key="1">
    <citation type="submission" date="2020-09" db="EMBL/GenBank/DDBJ databases">
        <title>Novel species of Mucilaginibacter isolated from a glacier on the Tibetan Plateau.</title>
        <authorList>
            <person name="Liu Q."/>
            <person name="Xin Y.-H."/>
        </authorList>
    </citation>
    <scope>NUCLEOTIDE SEQUENCE [LARGE SCALE GENOMIC DNA]</scope>
    <source>
        <strain evidence="1 2">ZT4R22</strain>
    </source>
</reference>
<evidence type="ECO:0000313" key="1">
    <source>
        <dbReference type="EMBL" id="MBD1366863.1"/>
    </source>
</evidence>
<dbReference type="PANTHER" id="PTHR38567:SF1">
    <property type="entry name" value="DUF4291 DOMAIN-CONTAINING PROTEIN"/>
    <property type="match status" value="1"/>
</dbReference>
<name>A0ABR7WX45_9SPHI</name>
<dbReference type="Proteomes" id="UP000606600">
    <property type="component" value="Unassembled WGS sequence"/>
</dbReference>
<dbReference type="PANTHER" id="PTHR38567">
    <property type="entry name" value="DUF4291 DOMAIN-CONTAINING PROTEIN"/>
    <property type="match status" value="1"/>
</dbReference>
<dbReference type="InterPro" id="IPR025633">
    <property type="entry name" value="DUF4291"/>
</dbReference>
<dbReference type="EMBL" id="JACWMY010000015">
    <property type="protein sequence ID" value="MBD1366863.1"/>
    <property type="molecule type" value="Genomic_DNA"/>
</dbReference>
<accession>A0ABR7WX45</accession>